<dbReference type="InterPro" id="IPR006016">
    <property type="entry name" value="UspA"/>
</dbReference>
<evidence type="ECO:0000313" key="2">
    <source>
        <dbReference type="EMBL" id="KAF6165712.1"/>
    </source>
</evidence>
<evidence type="ECO:0000313" key="3">
    <source>
        <dbReference type="Proteomes" id="UP000541444"/>
    </source>
</evidence>
<accession>A0A7J7NFE8</accession>
<dbReference type="Pfam" id="PF00582">
    <property type="entry name" value="Usp"/>
    <property type="match status" value="1"/>
</dbReference>
<feature type="domain" description="UspA" evidence="1">
    <location>
        <begin position="11"/>
        <end position="139"/>
    </location>
</feature>
<dbReference type="OrthoDB" id="843225at2759"/>
<protein>
    <recommendedName>
        <fullName evidence="1">UspA domain-containing protein</fullName>
    </recommendedName>
</protein>
<dbReference type="EMBL" id="JACGCM010000816">
    <property type="protein sequence ID" value="KAF6165712.1"/>
    <property type="molecule type" value="Genomic_DNA"/>
</dbReference>
<proteinExistence type="predicted"/>
<sequence length="139" mass="15170">MAEEEEVRNSKKVMIAIDQSEFSYYALKWTLENLRDTIATSPLLVFTSQPIADYSYIYAASFGAAAVAPPQLVKSVQEHQKKISSALLEKAKQVCASKGVVAETFTVVGDPKEAICEAVDNFKIDLLVVGNQGKGAIKR</sequence>
<keyword evidence="3" id="KW-1185">Reference proteome</keyword>
<organism evidence="2 3">
    <name type="scientific">Kingdonia uniflora</name>
    <dbReference type="NCBI Taxonomy" id="39325"/>
    <lineage>
        <taxon>Eukaryota</taxon>
        <taxon>Viridiplantae</taxon>
        <taxon>Streptophyta</taxon>
        <taxon>Embryophyta</taxon>
        <taxon>Tracheophyta</taxon>
        <taxon>Spermatophyta</taxon>
        <taxon>Magnoliopsida</taxon>
        <taxon>Ranunculales</taxon>
        <taxon>Circaeasteraceae</taxon>
        <taxon>Kingdonia</taxon>
    </lineage>
</organism>
<gene>
    <name evidence="2" type="ORF">GIB67_012609</name>
</gene>
<evidence type="ECO:0000259" key="1">
    <source>
        <dbReference type="Pfam" id="PF00582"/>
    </source>
</evidence>
<name>A0A7J7NFE8_9MAGN</name>
<dbReference type="AlphaFoldDB" id="A0A7J7NFE8"/>
<comment type="caution">
    <text evidence="2">The sequence shown here is derived from an EMBL/GenBank/DDBJ whole genome shotgun (WGS) entry which is preliminary data.</text>
</comment>
<dbReference type="CDD" id="cd23659">
    <property type="entry name" value="USP_At3g01520-like"/>
    <property type="match status" value="1"/>
</dbReference>
<dbReference type="SUPFAM" id="SSF52402">
    <property type="entry name" value="Adenine nucleotide alpha hydrolases-like"/>
    <property type="match status" value="1"/>
</dbReference>
<dbReference type="PANTHER" id="PTHR31964:SF113">
    <property type="entry name" value="USPA DOMAIN-CONTAINING PROTEIN"/>
    <property type="match status" value="1"/>
</dbReference>
<dbReference type="InterPro" id="IPR014729">
    <property type="entry name" value="Rossmann-like_a/b/a_fold"/>
</dbReference>
<dbReference type="Gene3D" id="3.40.50.620">
    <property type="entry name" value="HUPs"/>
    <property type="match status" value="1"/>
</dbReference>
<dbReference type="Proteomes" id="UP000541444">
    <property type="component" value="Unassembled WGS sequence"/>
</dbReference>
<dbReference type="PANTHER" id="PTHR31964">
    <property type="entry name" value="ADENINE NUCLEOTIDE ALPHA HYDROLASES-LIKE SUPERFAMILY PROTEIN"/>
    <property type="match status" value="1"/>
</dbReference>
<dbReference type="PRINTS" id="PR01438">
    <property type="entry name" value="UNVRSLSTRESS"/>
</dbReference>
<dbReference type="InterPro" id="IPR006015">
    <property type="entry name" value="Universal_stress_UspA"/>
</dbReference>
<reference evidence="2 3" key="1">
    <citation type="journal article" date="2020" name="IScience">
        <title>Genome Sequencing of the Endangered Kingdonia uniflora (Circaeasteraceae, Ranunculales) Reveals Potential Mechanisms of Evolutionary Specialization.</title>
        <authorList>
            <person name="Sun Y."/>
            <person name="Deng T."/>
            <person name="Zhang A."/>
            <person name="Moore M.J."/>
            <person name="Landis J.B."/>
            <person name="Lin N."/>
            <person name="Zhang H."/>
            <person name="Zhang X."/>
            <person name="Huang J."/>
            <person name="Zhang X."/>
            <person name="Sun H."/>
            <person name="Wang H."/>
        </authorList>
    </citation>
    <scope>NUCLEOTIDE SEQUENCE [LARGE SCALE GENOMIC DNA]</scope>
    <source>
        <strain evidence="2">TB1705</strain>
        <tissue evidence="2">Leaf</tissue>
    </source>
</reference>